<gene>
    <name evidence="6" type="ORF">LSH36_63g10042</name>
</gene>
<dbReference type="Pfam" id="PF22633">
    <property type="entry name" value="F5_F8_type_C_2"/>
    <property type="match status" value="1"/>
</dbReference>
<evidence type="ECO:0000259" key="5">
    <source>
        <dbReference type="PROSITE" id="PS50022"/>
    </source>
</evidence>
<evidence type="ECO:0000256" key="3">
    <source>
        <dbReference type="ARBA" id="ARBA00019956"/>
    </source>
</evidence>
<sequence>MQVLDLKEGISLRVSSVLNRDVKQFGKKHLIDDDDETCWNSDQGTPQWIQVDFPGLVSLQEVHLQFQGGFVGKDCYIEGTLNGITSRLLEFYPEDINSNQVFQISCSDRVSSIKIVFSSSTDFFGRIILYKLNMFGTKIS</sequence>
<dbReference type="AlphaFoldDB" id="A0AAD9NDE3"/>
<dbReference type="FunFam" id="2.60.120.260:FF:000070">
    <property type="entry name" value="Nuclear receptor 2C2-associated protein"/>
    <property type="match status" value="1"/>
</dbReference>
<evidence type="ECO:0000313" key="6">
    <source>
        <dbReference type="EMBL" id="KAK2164483.1"/>
    </source>
</evidence>
<feature type="domain" description="F5/8 type C" evidence="5">
    <location>
        <begin position="1"/>
        <end position="65"/>
    </location>
</feature>
<evidence type="ECO:0000256" key="1">
    <source>
        <dbReference type="ARBA" id="ARBA00004123"/>
    </source>
</evidence>
<dbReference type="InterPro" id="IPR008979">
    <property type="entry name" value="Galactose-bd-like_sf"/>
</dbReference>
<dbReference type="Proteomes" id="UP001208570">
    <property type="component" value="Unassembled WGS sequence"/>
</dbReference>
<evidence type="ECO:0000313" key="7">
    <source>
        <dbReference type="Proteomes" id="UP001208570"/>
    </source>
</evidence>
<keyword evidence="7" id="KW-1185">Reference proteome</keyword>
<dbReference type="Gene3D" id="2.60.120.260">
    <property type="entry name" value="Galactose-binding domain-like"/>
    <property type="match status" value="1"/>
</dbReference>
<evidence type="ECO:0000256" key="4">
    <source>
        <dbReference type="ARBA" id="ARBA00023242"/>
    </source>
</evidence>
<organism evidence="6 7">
    <name type="scientific">Paralvinella palmiformis</name>
    <dbReference type="NCBI Taxonomy" id="53620"/>
    <lineage>
        <taxon>Eukaryota</taxon>
        <taxon>Metazoa</taxon>
        <taxon>Spiralia</taxon>
        <taxon>Lophotrochozoa</taxon>
        <taxon>Annelida</taxon>
        <taxon>Polychaeta</taxon>
        <taxon>Sedentaria</taxon>
        <taxon>Canalipalpata</taxon>
        <taxon>Terebellida</taxon>
        <taxon>Terebelliformia</taxon>
        <taxon>Alvinellidae</taxon>
        <taxon>Paralvinella</taxon>
    </lineage>
</organism>
<comment type="similarity">
    <text evidence="2">Belongs to the NR2C2AP family.</text>
</comment>
<comment type="subcellular location">
    <subcellularLocation>
        <location evidence="1">Nucleus</location>
    </subcellularLocation>
</comment>
<dbReference type="SUPFAM" id="SSF49785">
    <property type="entry name" value="Galactose-binding domain-like"/>
    <property type="match status" value="1"/>
</dbReference>
<comment type="caution">
    <text evidence="6">The sequence shown here is derived from an EMBL/GenBank/DDBJ whole genome shotgun (WGS) entry which is preliminary data.</text>
</comment>
<proteinExistence type="inferred from homology"/>
<evidence type="ECO:0000256" key="2">
    <source>
        <dbReference type="ARBA" id="ARBA00009556"/>
    </source>
</evidence>
<name>A0AAD9NDE3_9ANNE</name>
<protein>
    <recommendedName>
        <fullName evidence="3">Nuclear receptor 2C2-associated protein</fullName>
    </recommendedName>
</protein>
<dbReference type="EMBL" id="JAODUP010000063">
    <property type="protein sequence ID" value="KAK2164483.1"/>
    <property type="molecule type" value="Genomic_DNA"/>
</dbReference>
<accession>A0AAD9NDE3</accession>
<dbReference type="InterPro" id="IPR000421">
    <property type="entry name" value="FA58C"/>
</dbReference>
<keyword evidence="4" id="KW-0539">Nucleus</keyword>
<dbReference type="PROSITE" id="PS50022">
    <property type="entry name" value="FA58C_3"/>
    <property type="match status" value="1"/>
</dbReference>
<reference evidence="6" key="1">
    <citation type="journal article" date="2023" name="Mol. Biol. Evol.">
        <title>Third-Generation Sequencing Reveals the Adaptive Role of the Epigenome in Three Deep-Sea Polychaetes.</title>
        <authorList>
            <person name="Perez M."/>
            <person name="Aroh O."/>
            <person name="Sun Y."/>
            <person name="Lan Y."/>
            <person name="Juniper S.K."/>
            <person name="Young C.R."/>
            <person name="Angers B."/>
            <person name="Qian P.Y."/>
        </authorList>
    </citation>
    <scope>NUCLEOTIDE SEQUENCE</scope>
    <source>
        <strain evidence="6">P08H-3</strain>
    </source>
</reference>
<dbReference type="GO" id="GO:0005634">
    <property type="term" value="C:nucleus"/>
    <property type="evidence" value="ECO:0007669"/>
    <property type="project" value="UniProtKB-SubCell"/>
</dbReference>